<dbReference type="InParanoid" id="A0A0G4EAA8"/>
<gene>
    <name evidence="3" type="ORF">Vbra_4698</name>
</gene>
<feature type="compositionally biased region" description="Polar residues" evidence="1">
    <location>
        <begin position="461"/>
        <end position="471"/>
    </location>
</feature>
<feature type="compositionally biased region" description="Low complexity" evidence="1">
    <location>
        <begin position="89"/>
        <end position="100"/>
    </location>
</feature>
<proteinExistence type="predicted"/>
<evidence type="ECO:0000256" key="1">
    <source>
        <dbReference type="SAM" id="MobiDB-lite"/>
    </source>
</evidence>
<dbReference type="PROSITE" id="PS50222">
    <property type="entry name" value="EF_HAND_2"/>
    <property type="match status" value="1"/>
</dbReference>
<dbReference type="EMBL" id="CDMY01000086">
    <property type="protein sequence ID" value="CEL92533.1"/>
    <property type="molecule type" value="Genomic_DNA"/>
</dbReference>
<sequence length="564" mass="60693">MFAPQFDMDMVEHVHTECLALPRLERLWYSIKRDLLTQPEADGKISAMTFLRKARRFLLRAPPPSPQRDSHPPRHVSAAEPSSGGQLMSPLSSTGPGPLSATYAPGGGIALRKGERRDSMSGPAVTQEEMLLELLFDRVDRRKQGFLKAIDLVTALILISKADQLTRLRSLFRVFDADDDACLSPDEIFELYFATQRNDLTKDRTALLADILFADELSLQQARRLFEVTMESLTQAAGSITEFVIFDEFAKVFERLPYLIHRLLPGRCSLQWVLNEYRPTGEEVAPVGRALRDDTRHRFKTALRRGNEPLQLDDEQGRGTRIMAAHLQPTQPSPRDTAPMAIKDAAREYYDAAVIMEGLPGRASESSAFITSPKSQRPSSGTHRDDDGVRSPTREQPHTPAAGQPESPASPTESLTLALPPAASPTKGKQAAPTAAAGAGEDTVKSSQKPSAVSRLAATLNVRSGQQSAAGSTAPKALALSKTAPQAIILSKAKAPPAIATDTADGDQKDTVTSPASAAAAPAADGAHGEAADGGAQPSATAAQTEKKRKPRISSKYSIQVASS</sequence>
<feature type="compositionally biased region" description="Low complexity" evidence="1">
    <location>
        <begin position="514"/>
        <end position="526"/>
    </location>
</feature>
<dbReference type="Gene3D" id="1.10.238.10">
    <property type="entry name" value="EF-hand"/>
    <property type="match status" value="1"/>
</dbReference>
<feature type="region of interest" description="Disordered" evidence="1">
    <location>
        <begin position="60"/>
        <end position="124"/>
    </location>
</feature>
<feature type="compositionally biased region" description="Basic and acidic residues" evidence="1">
    <location>
        <begin position="382"/>
        <end position="397"/>
    </location>
</feature>
<dbReference type="SUPFAM" id="SSF47473">
    <property type="entry name" value="EF-hand"/>
    <property type="match status" value="1"/>
</dbReference>
<evidence type="ECO:0000259" key="2">
    <source>
        <dbReference type="PROSITE" id="PS50222"/>
    </source>
</evidence>
<reference evidence="3 4" key="1">
    <citation type="submission" date="2014-11" db="EMBL/GenBank/DDBJ databases">
        <authorList>
            <person name="Zhu J."/>
            <person name="Qi W."/>
            <person name="Song R."/>
        </authorList>
    </citation>
    <scope>NUCLEOTIDE SEQUENCE [LARGE SCALE GENOMIC DNA]</scope>
</reference>
<feature type="region of interest" description="Disordered" evidence="1">
    <location>
        <begin position="494"/>
        <end position="564"/>
    </location>
</feature>
<feature type="region of interest" description="Disordered" evidence="1">
    <location>
        <begin position="363"/>
        <end position="478"/>
    </location>
</feature>
<keyword evidence="4" id="KW-1185">Reference proteome</keyword>
<feature type="compositionally biased region" description="Low complexity" evidence="1">
    <location>
        <begin position="425"/>
        <end position="439"/>
    </location>
</feature>
<organism evidence="3 4">
    <name type="scientific">Vitrella brassicaformis (strain CCMP3155)</name>
    <dbReference type="NCBI Taxonomy" id="1169540"/>
    <lineage>
        <taxon>Eukaryota</taxon>
        <taxon>Sar</taxon>
        <taxon>Alveolata</taxon>
        <taxon>Colpodellida</taxon>
        <taxon>Vitrellaceae</taxon>
        <taxon>Vitrella</taxon>
    </lineage>
</organism>
<evidence type="ECO:0000313" key="4">
    <source>
        <dbReference type="Proteomes" id="UP000041254"/>
    </source>
</evidence>
<name>A0A0G4EAA8_VITBC</name>
<evidence type="ECO:0000313" key="3">
    <source>
        <dbReference type="EMBL" id="CEL92533.1"/>
    </source>
</evidence>
<dbReference type="Proteomes" id="UP000041254">
    <property type="component" value="Unassembled WGS sequence"/>
</dbReference>
<dbReference type="VEuPathDB" id="CryptoDB:Vbra_4698"/>
<protein>
    <recommendedName>
        <fullName evidence="2">EF-hand domain-containing protein</fullName>
    </recommendedName>
</protein>
<dbReference type="InterPro" id="IPR011992">
    <property type="entry name" value="EF-hand-dom_pair"/>
</dbReference>
<feature type="domain" description="EF-hand" evidence="2">
    <location>
        <begin position="163"/>
        <end position="198"/>
    </location>
</feature>
<feature type="compositionally biased region" description="Polar residues" evidence="1">
    <location>
        <begin position="364"/>
        <end position="381"/>
    </location>
</feature>
<dbReference type="GO" id="GO:0005509">
    <property type="term" value="F:calcium ion binding"/>
    <property type="evidence" value="ECO:0007669"/>
    <property type="project" value="InterPro"/>
</dbReference>
<accession>A0A0G4EAA8</accession>
<feature type="compositionally biased region" description="Polar residues" evidence="1">
    <location>
        <begin position="555"/>
        <end position="564"/>
    </location>
</feature>
<dbReference type="InterPro" id="IPR002048">
    <property type="entry name" value="EF_hand_dom"/>
</dbReference>
<dbReference type="AlphaFoldDB" id="A0A0G4EAA8"/>